<dbReference type="Gene3D" id="3.30.530.20">
    <property type="match status" value="1"/>
</dbReference>
<dbReference type="OrthoDB" id="4483486at2"/>
<dbReference type="RefSeq" id="WP_043468196.1">
    <property type="nucleotide sequence ID" value="NZ_CP134822.1"/>
</dbReference>
<organism evidence="1 2">
    <name type="scientific">Streptomyces xinghaiensis</name>
    <dbReference type="NCBI Taxonomy" id="1038928"/>
    <lineage>
        <taxon>Bacteria</taxon>
        <taxon>Bacillati</taxon>
        <taxon>Actinomycetota</taxon>
        <taxon>Actinomycetes</taxon>
        <taxon>Kitasatosporales</taxon>
        <taxon>Streptomycetaceae</taxon>
        <taxon>Streptomyces</taxon>
    </lineage>
</organism>
<evidence type="ECO:0000313" key="2">
    <source>
        <dbReference type="Proteomes" id="UP000028058"/>
    </source>
</evidence>
<comment type="caution">
    <text evidence="1">The sequence shown here is derived from an EMBL/GenBank/DDBJ whole genome shotgun (WGS) entry which is preliminary data.</text>
</comment>
<accession>A0A420UZ51</accession>
<dbReference type="AlphaFoldDB" id="A0A420UZ51"/>
<dbReference type="InterPro" id="IPR023393">
    <property type="entry name" value="START-like_dom_sf"/>
</dbReference>
<dbReference type="InterPro" id="IPR019587">
    <property type="entry name" value="Polyketide_cyclase/dehydratase"/>
</dbReference>
<reference evidence="1 2" key="1">
    <citation type="journal article" date="2014" name="Genome Announc.">
        <title>Draft Genome Sequence of Streptomyces fradiae ATCC 19609, a Strain Highly Sensitive to Antibiotics.</title>
        <authorList>
            <person name="Bekker O.B."/>
            <person name="Klimina K.M."/>
            <person name="Vatlin A.A."/>
            <person name="Zakharevich N.V."/>
            <person name="Kasianov A.S."/>
            <person name="Danilenko V.N."/>
        </authorList>
    </citation>
    <scope>NUCLEOTIDE SEQUENCE [LARGE SCALE GENOMIC DNA]</scope>
    <source>
        <strain evidence="1 2">ATCC 19609</strain>
    </source>
</reference>
<dbReference type="CDD" id="cd07812">
    <property type="entry name" value="SRPBCC"/>
    <property type="match status" value="1"/>
</dbReference>
<dbReference type="SUPFAM" id="SSF55961">
    <property type="entry name" value="Bet v1-like"/>
    <property type="match status" value="1"/>
</dbReference>
<keyword evidence="2" id="KW-1185">Reference proteome</keyword>
<dbReference type="EMBL" id="JNAD02000011">
    <property type="protein sequence ID" value="RKM93242.1"/>
    <property type="molecule type" value="Genomic_DNA"/>
</dbReference>
<gene>
    <name evidence="1" type="ORF">SFRA_022330</name>
</gene>
<protein>
    <submittedName>
        <fullName evidence="1">SRPBCC family protein</fullName>
    </submittedName>
</protein>
<dbReference type="Pfam" id="PF10604">
    <property type="entry name" value="Polyketide_cyc2"/>
    <property type="match status" value="1"/>
</dbReference>
<dbReference type="Proteomes" id="UP000028058">
    <property type="component" value="Unassembled WGS sequence"/>
</dbReference>
<proteinExistence type="predicted"/>
<evidence type="ECO:0000313" key="1">
    <source>
        <dbReference type="EMBL" id="RKM93242.1"/>
    </source>
</evidence>
<name>A0A420UZ51_9ACTN</name>
<sequence>MAVRYALIRRPPEAVWAVLCDGAKYEEWVIGTDETEEVDARWPAPGSEIRYTVRLGRLRLAGRTIVRVSERNERLELEAKAGPLGSARIAIELRPWGEDCLVIVDEHPLTGPGARLHGFATEAFLKLRHRQMLHRLAGVVEAGESAGRTAPA</sequence>